<name>A0A157PZR7_9BORD</name>
<dbReference type="Proteomes" id="UP000077037">
    <property type="component" value="Unassembled WGS sequence"/>
</dbReference>
<keyword evidence="5 7" id="KW-1133">Transmembrane helix</keyword>
<keyword evidence="4 7" id="KW-0812">Transmembrane</keyword>
<evidence type="ECO:0000256" key="1">
    <source>
        <dbReference type="ARBA" id="ARBA00004651"/>
    </source>
</evidence>
<comment type="subcellular location">
    <subcellularLocation>
        <location evidence="1">Cell membrane</location>
        <topology evidence="1">Multi-pass membrane protein</topology>
    </subcellularLocation>
</comment>
<protein>
    <submittedName>
        <fullName evidence="9">ABC transporter transmembrane protein</fullName>
    </submittedName>
</protein>
<sequence length="403" mass="43160">MRVAQIARLSWADLKHDWLMSLCMVTSLVAVIGPLLLLFGLKHGVVSTLQAQLLNDPRNLEIRMLSSGSHDQAWIDQLAAEPGVGFVLGLTRSLSTQADFLRSGAQFLNNAEVLPTAQGDPLLAGIDVASLPYAGGVFSSQAARRLGVASGDVVRLRVARRLEGVDQHAVLEMTVQAVLPAEAYGRPAVFVHPALLRDMEWYRDGYAVSALGAVDGQPEAQARLRYAKARLYARGIDDVEALEKHLNDQHIETASHLADIRNVRDINRLLTVVFSVIAATGALGCLASLAGAFLANVRRKRRDIATLRLLGLRGAAVNVYILLQAALLTLVAFAIGLGVYAVGSGIFNRLLGQARDMGQFACRISPGHALTALALTLGVALFASFVGAASARRIQPAESLREI</sequence>
<dbReference type="OrthoDB" id="5410375at2"/>
<dbReference type="GO" id="GO:0098797">
    <property type="term" value="C:plasma membrane protein complex"/>
    <property type="evidence" value="ECO:0007669"/>
    <property type="project" value="TreeGrafter"/>
</dbReference>
<keyword evidence="3" id="KW-1003">Cell membrane</keyword>
<evidence type="ECO:0000256" key="3">
    <source>
        <dbReference type="ARBA" id="ARBA00022475"/>
    </source>
</evidence>
<accession>A0A157PZR7</accession>
<evidence type="ECO:0000256" key="4">
    <source>
        <dbReference type="ARBA" id="ARBA00022692"/>
    </source>
</evidence>
<dbReference type="RefSeq" id="WP_066414471.1">
    <property type="nucleotide sequence ID" value="NZ_FKBS01000017.1"/>
</dbReference>
<reference evidence="9 10" key="1">
    <citation type="submission" date="2016-03" db="EMBL/GenBank/DDBJ databases">
        <authorList>
            <consortium name="Pathogen Informatics"/>
        </authorList>
    </citation>
    <scope>NUCLEOTIDE SEQUENCE [LARGE SCALE GENOMIC DNA]</scope>
    <source>
        <strain evidence="9 10">NCTC13364</strain>
    </source>
</reference>
<feature type="transmembrane region" description="Helical" evidence="7">
    <location>
        <begin position="21"/>
        <end position="41"/>
    </location>
</feature>
<gene>
    <name evidence="9" type="ORF">SAMEA1982600_03045</name>
</gene>
<feature type="domain" description="ABC3 transporter permease C-terminal" evidence="8">
    <location>
        <begin position="276"/>
        <end position="396"/>
    </location>
</feature>
<evidence type="ECO:0000313" key="10">
    <source>
        <dbReference type="Proteomes" id="UP000077037"/>
    </source>
</evidence>
<evidence type="ECO:0000259" key="8">
    <source>
        <dbReference type="Pfam" id="PF02687"/>
    </source>
</evidence>
<organism evidence="9 10">
    <name type="scientific">Bordetella ansorpii</name>
    <dbReference type="NCBI Taxonomy" id="288768"/>
    <lineage>
        <taxon>Bacteria</taxon>
        <taxon>Pseudomonadati</taxon>
        <taxon>Pseudomonadota</taxon>
        <taxon>Betaproteobacteria</taxon>
        <taxon>Burkholderiales</taxon>
        <taxon>Alcaligenaceae</taxon>
        <taxon>Bordetella</taxon>
    </lineage>
</organism>
<dbReference type="EMBL" id="FKBS01000017">
    <property type="protein sequence ID" value="SAI39102.1"/>
    <property type="molecule type" value="Genomic_DNA"/>
</dbReference>
<evidence type="ECO:0000256" key="2">
    <source>
        <dbReference type="ARBA" id="ARBA00005236"/>
    </source>
</evidence>
<evidence type="ECO:0000256" key="5">
    <source>
        <dbReference type="ARBA" id="ARBA00022989"/>
    </source>
</evidence>
<keyword evidence="6 7" id="KW-0472">Membrane</keyword>
<feature type="transmembrane region" description="Helical" evidence="7">
    <location>
        <begin position="316"/>
        <end position="347"/>
    </location>
</feature>
<dbReference type="InterPro" id="IPR003838">
    <property type="entry name" value="ABC3_permease_C"/>
</dbReference>
<feature type="transmembrane region" description="Helical" evidence="7">
    <location>
        <begin position="269"/>
        <end position="295"/>
    </location>
</feature>
<feature type="transmembrane region" description="Helical" evidence="7">
    <location>
        <begin position="367"/>
        <end position="391"/>
    </location>
</feature>
<evidence type="ECO:0000256" key="7">
    <source>
        <dbReference type="SAM" id="Phobius"/>
    </source>
</evidence>
<dbReference type="PANTHER" id="PTHR30489:SF0">
    <property type="entry name" value="LIPOPROTEIN-RELEASING SYSTEM TRANSMEMBRANE PROTEIN LOLE"/>
    <property type="match status" value="1"/>
</dbReference>
<comment type="similarity">
    <text evidence="2">Belongs to the ABC-4 integral membrane protein family. LolC/E subfamily.</text>
</comment>
<dbReference type="InterPro" id="IPR051447">
    <property type="entry name" value="Lipoprotein-release_system"/>
</dbReference>
<dbReference type="AlphaFoldDB" id="A0A157PZR7"/>
<dbReference type="Pfam" id="PF02687">
    <property type="entry name" value="FtsX"/>
    <property type="match status" value="1"/>
</dbReference>
<dbReference type="GO" id="GO:0044874">
    <property type="term" value="P:lipoprotein localization to outer membrane"/>
    <property type="evidence" value="ECO:0007669"/>
    <property type="project" value="TreeGrafter"/>
</dbReference>
<evidence type="ECO:0000256" key="6">
    <source>
        <dbReference type="ARBA" id="ARBA00023136"/>
    </source>
</evidence>
<dbReference type="PANTHER" id="PTHR30489">
    <property type="entry name" value="LIPOPROTEIN-RELEASING SYSTEM TRANSMEMBRANE PROTEIN LOLE"/>
    <property type="match status" value="1"/>
</dbReference>
<proteinExistence type="inferred from homology"/>
<evidence type="ECO:0000313" key="9">
    <source>
        <dbReference type="EMBL" id="SAI39102.1"/>
    </source>
</evidence>